<proteinExistence type="predicted"/>
<sequence length="37" mass="4295">RGLADDRGVVFDIARLELIQVGERYIEILDKRTHNGR</sequence>
<protein>
    <submittedName>
        <fullName evidence="1">Uncharacterized protein</fullName>
    </submittedName>
</protein>
<evidence type="ECO:0000313" key="1">
    <source>
        <dbReference type="EMBL" id="GAF95172.1"/>
    </source>
</evidence>
<feature type="non-terminal residue" evidence="1">
    <location>
        <position position="1"/>
    </location>
</feature>
<gene>
    <name evidence="1" type="ORF">S01H1_19565</name>
</gene>
<name>X0U447_9ZZZZ</name>
<dbReference type="AlphaFoldDB" id="X0U447"/>
<comment type="caution">
    <text evidence="1">The sequence shown here is derived from an EMBL/GenBank/DDBJ whole genome shotgun (WGS) entry which is preliminary data.</text>
</comment>
<reference evidence="1" key="1">
    <citation type="journal article" date="2014" name="Front. Microbiol.">
        <title>High frequency of phylogenetically diverse reductive dehalogenase-homologous genes in deep subseafloor sedimentary metagenomes.</title>
        <authorList>
            <person name="Kawai M."/>
            <person name="Futagami T."/>
            <person name="Toyoda A."/>
            <person name="Takaki Y."/>
            <person name="Nishi S."/>
            <person name="Hori S."/>
            <person name="Arai W."/>
            <person name="Tsubouchi T."/>
            <person name="Morono Y."/>
            <person name="Uchiyama I."/>
            <person name="Ito T."/>
            <person name="Fujiyama A."/>
            <person name="Inagaki F."/>
            <person name="Takami H."/>
        </authorList>
    </citation>
    <scope>NUCLEOTIDE SEQUENCE</scope>
    <source>
        <strain evidence="1">Expedition CK06-06</strain>
    </source>
</reference>
<organism evidence="1">
    <name type="scientific">marine sediment metagenome</name>
    <dbReference type="NCBI Taxonomy" id="412755"/>
    <lineage>
        <taxon>unclassified sequences</taxon>
        <taxon>metagenomes</taxon>
        <taxon>ecological metagenomes</taxon>
    </lineage>
</organism>
<dbReference type="EMBL" id="BARS01010581">
    <property type="protein sequence ID" value="GAF95172.1"/>
    <property type="molecule type" value="Genomic_DNA"/>
</dbReference>
<accession>X0U447</accession>